<feature type="region of interest" description="Disordered" evidence="4">
    <location>
        <begin position="386"/>
        <end position="420"/>
    </location>
</feature>
<dbReference type="RefSeq" id="XP_024080774.1">
    <property type="nucleotide sequence ID" value="XM_024225006.1"/>
</dbReference>
<sequence length="1016" mass="114475">MSNLSSKDLLTSDESIIEPSFIEQTKKSHTNFAIVEESSDESIDLSSEFIAFKEKSNNSTQNLEFEESSYESEFLSPIKNEDNNRSGKRLNRSICRVLSEEPSTSGVCNTPEQISKRLDNSSSAVKHKRDLISTRSESDDEWVPISTWKSNSIHKPFDSSSVKISDDDSDEFQPQFTPKHKNNILLSSFDDSDAKDENYNEQSDKDSNLSASPNSNEEEGGCTIMVGSEDSDVSDSEDITEEISKTAKAQHKKSVNESADSSSKFSLLTDGYDVEIDNLSESRLSELNSERTRLNHDKIANEEKLKELKACVSKINQNSLRDGGFKLHNSIKKTVECLQEIDARIKKLNSILGSHRFESSKGNYTVQPPIHQPIDPGKEKMMETKKASPAYVKNAEVSPDSSYKDDHKNKSSSYFNKLPSSNVNVNEMGKKALQTHRTQQTLTIDALTKLHKSLETCPEEKDSIEGPKSLKVVLLPHQKQALTWMLWRESQTPRGGILADDMGLGKTLSILSLILKSKELKVDQDCYSDDSDLDDHQNNLSTKFPHGETLVVCPSSVMGQWESEVRTKIKAGTISVLTYHGAKRETNPRRIARYGIVLTTYSLVQKQPKDGPLFSILWNRVILDEAHVIRNHKSQTAQSIFNLKRRNAWALTGTPIHNKELDFYALLKFIKCKPFNDLAVWKKWVDNKDAAGINRLNLITKSVMLRRTKAGIQSAGGLESLKAKNYLDIRVKLDSEEYQVYEKVAHFSRTVLASFIHQRAEKEDLLKGGIPSGKAAKHLMSLPREDNPFKDHPELARLHRNMLTMGDKIHSHEIMVLLLRLRQICCHPCLAASILDKEDINEHDGIETENNSQSDLVDKLMNLTISNDEDKTGSKQLSINNPVFSRKRISSKIRAVIECLMDIYTSNEEDKMIVVSQWTSMLELIGGVLKDQEIPTVSLNGKVLVKDRMPIVEKFNRVNSKPRVLLLSLTAGGTGLNLIGANHLLLVDIHWNPQLESQASDRIYRVGQTKKVHIYK</sequence>
<dbReference type="InterPro" id="IPR027417">
    <property type="entry name" value="P-loop_NTPase"/>
</dbReference>
<dbReference type="PANTHER" id="PTHR45626">
    <property type="entry name" value="TRANSCRIPTION TERMINATION FACTOR 2-RELATED"/>
    <property type="match status" value="1"/>
</dbReference>
<evidence type="ECO:0000256" key="4">
    <source>
        <dbReference type="SAM" id="MobiDB-lite"/>
    </source>
</evidence>
<keyword evidence="3" id="KW-0067">ATP-binding</keyword>
<dbReference type="SUPFAM" id="SSF52540">
    <property type="entry name" value="P-loop containing nucleoside triphosphate hydrolases"/>
    <property type="match status" value="2"/>
</dbReference>
<feature type="compositionally biased region" description="Polar residues" evidence="4">
    <location>
        <begin position="411"/>
        <end position="420"/>
    </location>
</feature>
<dbReference type="GO" id="GO:0008094">
    <property type="term" value="F:ATP-dependent activity, acting on DNA"/>
    <property type="evidence" value="ECO:0007669"/>
    <property type="project" value="TreeGrafter"/>
</dbReference>
<name>A0A8I6SGA8_CIMLE</name>
<feature type="domain" description="Helicase C-terminal" evidence="6">
    <location>
        <begin position="899"/>
        <end position="1016"/>
    </location>
</feature>
<dbReference type="PANTHER" id="PTHR45626:SF50">
    <property type="entry name" value="TRANSCRIPTION TERMINATION FACTOR 2"/>
    <property type="match status" value="1"/>
</dbReference>
<protein>
    <recommendedName>
        <fullName evidence="9">Transcription termination factor 2</fullName>
    </recommendedName>
</protein>
<dbReference type="OMA" id="ERAITIC"/>
<evidence type="ECO:0000256" key="2">
    <source>
        <dbReference type="ARBA" id="ARBA00022801"/>
    </source>
</evidence>
<dbReference type="InterPro" id="IPR049730">
    <property type="entry name" value="SNF2/RAD54-like_C"/>
</dbReference>
<evidence type="ECO:0008006" key="9">
    <source>
        <dbReference type="Google" id="ProtNLM"/>
    </source>
</evidence>
<feature type="domain" description="Helicase ATP-binding" evidence="5">
    <location>
        <begin position="487"/>
        <end position="673"/>
    </location>
</feature>
<dbReference type="OrthoDB" id="423559at2759"/>
<dbReference type="SMART" id="SM00490">
    <property type="entry name" value="HELICc"/>
    <property type="match status" value="1"/>
</dbReference>
<dbReference type="SMART" id="SM00487">
    <property type="entry name" value="DEXDc"/>
    <property type="match status" value="1"/>
</dbReference>
<evidence type="ECO:0000313" key="7">
    <source>
        <dbReference type="EnsemblMetazoa" id="XP_024080774.1"/>
    </source>
</evidence>
<dbReference type="GO" id="GO:0005524">
    <property type="term" value="F:ATP binding"/>
    <property type="evidence" value="ECO:0007669"/>
    <property type="project" value="UniProtKB-KW"/>
</dbReference>
<dbReference type="Pfam" id="PF00176">
    <property type="entry name" value="SNF2-rel_dom"/>
    <property type="match status" value="1"/>
</dbReference>
<evidence type="ECO:0000256" key="3">
    <source>
        <dbReference type="ARBA" id="ARBA00022840"/>
    </source>
</evidence>
<dbReference type="GO" id="GO:0016787">
    <property type="term" value="F:hydrolase activity"/>
    <property type="evidence" value="ECO:0007669"/>
    <property type="project" value="UniProtKB-KW"/>
</dbReference>
<dbReference type="Proteomes" id="UP000494040">
    <property type="component" value="Unassembled WGS sequence"/>
</dbReference>
<dbReference type="InterPro" id="IPR050628">
    <property type="entry name" value="SNF2_RAD54_helicase_TF"/>
</dbReference>
<feature type="compositionally biased region" description="Acidic residues" evidence="4">
    <location>
        <begin position="229"/>
        <end position="241"/>
    </location>
</feature>
<keyword evidence="2" id="KW-0378">Hydrolase</keyword>
<dbReference type="GO" id="GO:0006281">
    <property type="term" value="P:DNA repair"/>
    <property type="evidence" value="ECO:0007669"/>
    <property type="project" value="TreeGrafter"/>
</dbReference>
<dbReference type="InterPro" id="IPR014001">
    <property type="entry name" value="Helicase_ATP-bd"/>
</dbReference>
<evidence type="ECO:0000256" key="1">
    <source>
        <dbReference type="ARBA" id="ARBA00022741"/>
    </source>
</evidence>
<dbReference type="Gene3D" id="3.40.50.300">
    <property type="entry name" value="P-loop containing nucleotide triphosphate hydrolases"/>
    <property type="match status" value="1"/>
</dbReference>
<dbReference type="Pfam" id="PF00271">
    <property type="entry name" value="Helicase_C"/>
    <property type="match status" value="1"/>
</dbReference>
<keyword evidence="1" id="KW-0547">Nucleotide-binding</keyword>
<dbReference type="CDD" id="cd18793">
    <property type="entry name" value="SF2_C_SNF"/>
    <property type="match status" value="1"/>
</dbReference>
<evidence type="ECO:0000259" key="6">
    <source>
        <dbReference type="PROSITE" id="PS51194"/>
    </source>
</evidence>
<dbReference type="InterPro" id="IPR038718">
    <property type="entry name" value="SNF2-like_sf"/>
</dbReference>
<dbReference type="AlphaFoldDB" id="A0A8I6SGA8"/>
<feature type="compositionally biased region" description="Basic and acidic residues" evidence="4">
    <location>
        <begin position="195"/>
        <end position="207"/>
    </location>
</feature>
<dbReference type="InterPro" id="IPR000330">
    <property type="entry name" value="SNF2_N"/>
</dbReference>
<dbReference type="GO" id="GO:0005634">
    <property type="term" value="C:nucleus"/>
    <property type="evidence" value="ECO:0007669"/>
    <property type="project" value="TreeGrafter"/>
</dbReference>
<accession>A0A8I6SGA8</accession>
<dbReference type="Gene3D" id="3.40.50.10810">
    <property type="entry name" value="Tandem AAA-ATPase domain"/>
    <property type="match status" value="1"/>
</dbReference>
<organism evidence="7 8">
    <name type="scientific">Cimex lectularius</name>
    <name type="common">Bed bug</name>
    <name type="synonym">Acanthia lectularia</name>
    <dbReference type="NCBI Taxonomy" id="79782"/>
    <lineage>
        <taxon>Eukaryota</taxon>
        <taxon>Metazoa</taxon>
        <taxon>Ecdysozoa</taxon>
        <taxon>Arthropoda</taxon>
        <taxon>Hexapoda</taxon>
        <taxon>Insecta</taxon>
        <taxon>Pterygota</taxon>
        <taxon>Neoptera</taxon>
        <taxon>Paraneoptera</taxon>
        <taxon>Hemiptera</taxon>
        <taxon>Heteroptera</taxon>
        <taxon>Panheteroptera</taxon>
        <taxon>Cimicomorpha</taxon>
        <taxon>Cimicidae</taxon>
        <taxon>Cimex</taxon>
    </lineage>
</organism>
<dbReference type="GeneID" id="106673001"/>
<keyword evidence="8" id="KW-1185">Reference proteome</keyword>
<dbReference type="PROSITE" id="PS51194">
    <property type="entry name" value="HELICASE_CTER"/>
    <property type="match status" value="1"/>
</dbReference>
<feature type="region of interest" description="Disordered" evidence="4">
    <location>
        <begin position="156"/>
        <end position="260"/>
    </location>
</feature>
<dbReference type="PROSITE" id="PS51192">
    <property type="entry name" value="HELICASE_ATP_BIND_1"/>
    <property type="match status" value="1"/>
</dbReference>
<dbReference type="InterPro" id="IPR001650">
    <property type="entry name" value="Helicase_C-like"/>
</dbReference>
<dbReference type="EnsemblMetazoa" id="XM_024225006.1">
    <property type="protein sequence ID" value="XP_024080774.1"/>
    <property type="gene ID" value="LOC106673001"/>
</dbReference>
<proteinExistence type="predicted"/>
<evidence type="ECO:0000313" key="8">
    <source>
        <dbReference type="Proteomes" id="UP000494040"/>
    </source>
</evidence>
<evidence type="ECO:0000259" key="5">
    <source>
        <dbReference type="PROSITE" id="PS51192"/>
    </source>
</evidence>
<dbReference type="CTD" id="45894"/>
<reference evidence="7" key="1">
    <citation type="submission" date="2022-01" db="UniProtKB">
        <authorList>
            <consortium name="EnsemblMetazoa"/>
        </authorList>
    </citation>
    <scope>IDENTIFICATION</scope>
</reference>